<evidence type="ECO:0000313" key="4">
    <source>
        <dbReference type="Proteomes" id="UP000054217"/>
    </source>
</evidence>
<accession>A0A0C3NX32</accession>
<feature type="domain" description="Fe2OG dioxygenase" evidence="2">
    <location>
        <begin position="187"/>
        <end position="290"/>
    </location>
</feature>
<dbReference type="AlphaFoldDB" id="A0A0C3NX32"/>
<dbReference type="GO" id="GO:0016491">
    <property type="term" value="F:oxidoreductase activity"/>
    <property type="evidence" value="ECO:0007669"/>
    <property type="project" value="UniProtKB-KW"/>
</dbReference>
<dbReference type="InterPro" id="IPR027443">
    <property type="entry name" value="IPNS-like_sf"/>
</dbReference>
<sequence length="329" mass="36494">MSLAGTAASVSGAFDSIPIIDIGHASTPGERAALARQIRDACMNVGFFYISNHGIPQETIDEVLSAVKVYFSLPFETKMKLYHKAVGNFKGYEPLLGSNADPANRGDLHEGFAIGWEELVPKENDEKRVNDGAMAGANVWPLEPAGFWEACLNYYHAAVGVGKVLFCLFTIALDLPETYFDDKTRNSAAIMRTVHYPPQTGPEGDGIVGVGAHTDFKCFTILWQEPDIQALQLLNSEKQWIKAPPIPGMLVINIGDQLARWTNDVFRSTVHRAINRSGVRRYSIPLFFGTDYHVQIKPMPSCVSPERPPKYKPVTAGDYVHQRLQEVYH</sequence>
<dbReference type="InterPro" id="IPR005123">
    <property type="entry name" value="Oxoglu/Fe-dep_dioxygenase_dom"/>
</dbReference>
<dbReference type="PROSITE" id="PS51471">
    <property type="entry name" value="FE2OG_OXY"/>
    <property type="match status" value="1"/>
</dbReference>
<dbReference type="STRING" id="870435.A0A0C3NX32"/>
<dbReference type="PANTHER" id="PTHR47990">
    <property type="entry name" value="2-OXOGLUTARATE (2OG) AND FE(II)-DEPENDENT OXYGENASE SUPERFAMILY PROTEIN-RELATED"/>
    <property type="match status" value="1"/>
</dbReference>
<keyword evidence="1" id="KW-0479">Metal-binding</keyword>
<protein>
    <recommendedName>
        <fullName evidence="2">Fe2OG dioxygenase domain-containing protein</fullName>
    </recommendedName>
</protein>
<keyword evidence="1" id="KW-0408">Iron</keyword>
<organism evidence="3 4">
    <name type="scientific">Pisolithus tinctorius Marx 270</name>
    <dbReference type="NCBI Taxonomy" id="870435"/>
    <lineage>
        <taxon>Eukaryota</taxon>
        <taxon>Fungi</taxon>
        <taxon>Dikarya</taxon>
        <taxon>Basidiomycota</taxon>
        <taxon>Agaricomycotina</taxon>
        <taxon>Agaricomycetes</taxon>
        <taxon>Agaricomycetidae</taxon>
        <taxon>Boletales</taxon>
        <taxon>Sclerodermatineae</taxon>
        <taxon>Pisolithaceae</taxon>
        <taxon>Pisolithus</taxon>
    </lineage>
</organism>
<dbReference type="FunCoup" id="A0A0C3NX32">
    <property type="interactions" value="5"/>
</dbReference>
<name>A0A0C3NX32_PISTI</name>
<dbReference type="SUPFAM" id="SSF51197">
    <property type="entry name" value="Clavaminate synthase-like"/>
    <property type="match status" value="1"/>
</dbReference>
<gene>
    <name evidence="3" type="ORF">M404DRAFT_30193</name>
</gene>
<keyword evidence="1" id="KW-0560">Oxidoreductase</keyword>
<dbReference type="InterPro" id="IPR026992">
    <property type="entry name" value="DIOX_N"/>
</dbReference>
<dbReference type="Gene3D" id="2.60.120.330">
    <property type="entry name" value="B-lactam Antibiotic, Isopenicillin N Synthase, Chain"/>
    <property type="match status" value="1"/>
</dbReference>
<dbReference type="InParanoid" id="A0A0C3NX32"/>
<comment type="similarity">
    <text evidence="1">Belongs to the iron/ascorbate-dependent oxidoreductase family.</text>
</comment>
<dbReference type="GO" id="GO:0046872">
    <property type="term" value="F:metal ion binding"/>
    <property type="evidence" value="ECO:0007669"/>
    <property type="project" value="UniProtKB-KW"/>
</dbReference>
<dbReference type="EMBL" id="KN832002">
    <property type="protein sequence ID" value="KIN99743.1"/>
    <property type="molecule type" value="Genomic_DNA"/>
</dbReference>
<reference evidence="3 4" key="1">
    <citation type="submission" date="2014-04" db="EMBL/GenBank/DDBJ databases">
        <authorList>
            <consortium name="DOE Joint Genome Institute"/>
            <person name="Kuo A."/>
            <person name="Kohler A."/>
            <person name="Costa M.D."/>
            <person name="Nagy L.G."/>
            <person name="Floudas D."/>
            <person name="Copeland A."/>
            <person name="Barry K.W."/>
            <person name="Cichocki N."/>
            <person name="Veneault-Fourrey C."/>
            <person name="LaButti K."/>
            <person name="Lindquist E.A."/>
            <person name="Lipzen A."/>
            <person name="Lundell T."/>
            <person name="Morin E."/>
            <person name="Murat C."/>
            <person name="Sun H."/>
            <person name="Tunlid A."/>
            <person name="Henrissat B."/>
            <person name="Grigoriev I.V."/>
            <person name="Hibbett D.S."/>
            <person name="Martin F."/>
            <person name="Nordberg H.P."/>
            <person name="Cantor M.N."/>
            <person name="Hua S.X."/>
        </authorList>
    </citation>
    <scope>NUCLEOTIDE SEQUENCE [LARGE SCALE GENOMIC DNA]</scope>
    <source>
        <strain evidence="3 4">Marx 270</strain>
    </source>
</reference>
<dbReference type="PRINTS" id="PR00682">
    <property type="entry name" value="IPNSYNTHASE"/>
</dbReference>
<reference evidence="4" key="2">
    <citation type="submission" date="2015-01" db="EMBL/GenBank/DDBJ databases">
        <title>Evolutionary Origins and Diversification of the Mycorrhizal Mutualists.</title>
        <authorList>
            <consortium name="DOE Joint Genome Institute"/>
            <consortium name="Mycorrhizal Genomics Consortium"/>
            <person name="Kohler A."/>
            <person name="Kuo A."/>
            <person name="Nagy L.G."/>
            <person name="Floudas D."/>
            <person name="Copeland A."/>
            <person name="Barry K.W."/>
            <person name="Cichocki N."/>
            <person name="Veneault-Fourrey C."/>
            <person name="LaButti K."/>
            <person name="Lindquist E.A."/>
            <person name="Lipzen A."/>
            <person name="Lundell T."/>
            <person name="Morin E."/>
            <person name="Murat C."/>
            <person name="Riley R."/>
            <person name="Ohm R."/>
            <person name="Sun H."/>
            <person name="Tunlid A."/>
            <person name="Henrissat B."/>
            <person name="Grigoriev I.V."/>
            <person name="Hibbett D.S."/>
            <person name="Martin F."/>
        </authorList>
    </citation>
    <scope>NUCLEOTIDE SEQUENCE [LARGE SCALE GENOMIC DNA]</scope>
    <source>
        <strain evidence="4">Marx 270</strain>
    </source>
</reference>
<dbReference type="OrthoDB" id="288590at2759"/>
<dbReference type="Pfam" id="PF14226">
    <property type="entry name" value="DIOX_N"/>
    <property type="match status" value="1"/>
</dbReference>
<dbReference type="HOGENOM" id="CLU_010119_6_3_1"/>
<proteinExistence type="inferred from homology"/>
<evidence type="ECO:0000256" key="1">
    <source>
        <dbReference type="RuleBase" id="RU003682"/>
    </source>
</evidence>
<dbReference type="InterPro" id="IPR044861">
    <property type="entry name" value="IPNS-like_FE2OG_OXY"/>
</dbReference>
<evidence type="ECO:0000313" key="3">
    <source>
        <dbReference type="EMBL" id="KIN99743.1"/>
    </source>
</evidence>
<dbReference type="Pfam" id="PF03171">
    <property type="entry name" value="2OG-FeII_Oxy"/>
    <property type="match status" value="1"/>
</dbReference>
<keyword evidence="4" id="KW-1185">Reference proteome</keyword>
<evidence type="ECO:0000259" key="2">
    <source>
        <dbReference type="PROSITE" id="PS51471"/>
    </source>
</evidence>
<dbReference type="InterPro" id="IPR050231">
    <property type="entry name" value="Iron_ascorbate_oxido_reductase"/>
</dbReference>
<dbReference type="Proteomes" id="UP000054217">
    <property type="component" value="Unassembled WGS sequence"/>
</dbReference>